<feature type="non-terminal residue" evidence="2">
    <location>
        <position position="1"/>
    </location>
</feature>
<reference evidence="2" key="1">
    <citation type="submission" date="2022-03" db="EMBL/GenBank/DDBJ databases">
        <authorList>
            <person name="Alioto T."/>
            <person name="Alioto T."/>
            <person name="Gomez Garrido J."/>
        </authorList>
    </citation>
    <scope>NUCLEOTIDE SEQUENCE</scope>
</reference>
<feature type="compositionally biased region" description="Basic residues" evidence="1">
    <location>
        <begin position="78"/>
        <end position="98"/>
    </location>
</feature>
<sequence length="98" mass="10805">ELDKVMDSSAQDQNLQALINAAVAASVEKALSWVLPVDPKDRASYEPLRSAEESEDSDPTQSAQTAKTLLERAWSRTPNRKGKAPAKCPKQKNTKQRL</sequence>
<dbReference type="AlphaFoldDB" id="A0AAD1SE78"/>
<organism evidence="2 3">
    <name type="scientific">Pelobates cultripes</name>
    <name type="common">Western spadefoot toad</name>
    <dbReference type="NCBI Taxonomy" id="61616"/>
    <lineage>
        <taxon>Eukaryota</taxon>
        <taxon>Metazoa</taxon>
        <taxon>Chordata</taxon>
        <taxon>Craniata</taxon>
        <taxon>Vertebrata</taxon>
        <taxon>Euteleostomi</taxon>
        <taxon>Amphibia</taxon>
        <taxon>Batrachia</taxon>
        <taxon>Anura</taxon>
        <taxon>Pelobatoidea</taxon>
        <taxon>Pelobatidae</taxon>
        <taxon>Pelobates</taxon>
    </lineage>
</organism>
<evidence type="ECO:0000313" key="3">
    <source>
        <dbReference type="Proteomes" id="UP001295444"/>
    </source>
</evidence>
<gene>
    <name evidence="2" type="ORF">PECUL_23A021837</name>
</gene>
<evidence type="ECO:0000313" key="2">
    <source>
        <dbReference type="EMBL" id="CAH2295532.1"/>
    </source>
</evidence>
<evidence type="ECO:0000256" key="1">
    <source>
        <dbReference type="SAM" id="MobiDB-lite"/>
    </source>
</evidence>
<proteinExistence type="predicted"/>
<name>A0AAD1SE78_PELCU</name>
<feature type="compositionally biased region" description="Basic and acidic residues" evidence="1">
    <location>
        <begin position="38"/>
        <end position="52"/>
    </location>
</feature>
<dbReference type="EMBL" id="OW240916">
    <property type="protein sequence ID" value="CAH2295532.1"/>
    <property type="molecule type" value="Genomic_DNA"/>
</dbReference>
<feature type="region of interest" description="Disordered" evidence="1">
    <location>
        <begin position="38"/>
        <end position="98"/>
    </location>
</feature>
<protein>
    <submittedName>
        <fullName evidence="2">Uncharacterized protein</fullName>
    </submittedName>
</protein>
<dbReference type="Proteomes" id="UP001295444">
    <property type="component" value="Chromosome 05"/>
</dbReference>
<accession>A0AAD1SE78</accession>
<keyword evidence="3" id="KW-1185">Reference proteome</keyword>